<comment type="caution">
    <text evidence="1">The sequence shown here is derived from an EMBL/GenBank/DDBJ whole genome shotgun (WGS) entry which is preliminary data.</text>
</comment>
<dbReference type="AlphaFoldDB" id="G6XJF5"/>
<reference evidence="1 2" key="1">
    <citation type="submission" date="2011-10" db="EMBL/GenBank/DDBJ databases">
        <title>Genome sequence of Gluconobacter morbifer G707, isolated from Drosophila gut.</title>
        <authorList>
            <person name="Lee W.-J."/>
            <person name="Kim E.-K."/>
        </authorList>
    </citation>
    <scope>NUCLEOTIDE SEQUENCE [LARGE SCALE GENOMIC DNA]</scope>
    <source>
        <strain evidence="1 2">G707</strain>
    </source>
</reference>
<dbReference type="RefSeq" id="WP_008851974.1">
    <property type="nucleotide sequence ID" value="NZ_AGQV01000005.1"/>
</dbReference>
<dbReference type="PATRIC" id="fig|1088869.3.peg.1822"/>
<evidence type="ECO:0000313" key="2">
    <source>
        <dbReference type="Proteomes" id="UP000004949"/>
    </source>
</evidence>
<protein>
    <recommendedName>
        <fullName evidence="3">Glutathione peroxidase</fullName>
    </recommendedName>
</protein>
<sequence length="83" mass="9383">MSDTPPDRLCASPTSPYYNEEALMRGIGVRFKGEERTTVEEYCISEGWVRLAVGKSLDRKGRPMTLKVSGPVEVWFKDDQKDA</sequence>
<proteinExistence type="predicted"/>
<organism evidence="1 2">
    <name type="scientific">Gluconobacter morbifer G707</name>
    <dbReference type="NCBI Taxonomy" id="1088869"/>
    <lineage>
        <taxon>Bacteria</taxon>
        <taxon>Pseudomonadati</taxon>
        <taxon>Pseudomonadota</taxon>
        <taxon>Alphaproteobacteria</taxon>
        <taxon>Acetobacterales</taxon>
        <taxon>Acetobacteraceae</taxon>
        <taxon>Gluconobacter</taxon>
    </lineage>
</organism>
<gene>
    <name evidence="1" type="ORF">GMO_18270</name>
</gene>
<name>G6XJF5_9PROT</name>
<dbReference type="STRING" id="1088869.GMO_18270"/>
<dbReference type="InterPro" id="IPR021724">
    <property type="entry name" value="DUF3297"/>
</dbReference>
<dbReference type="Pfam" id="PF11730">
    <property type="entry name" value="DUF3297"/>
    <property type="match status" value="1"/>
</dbReference>
<dbReference type="eggNOG" id="ENOG5032RUG">
    <property type="taxonomic scope" value="Bacteria"/>
</dbReference>
<dbReference type="OrthoDB" id="8756821at2"/>
<keyword evidence="2" id="KW-1185">Reference proteome</keyword>
<evidence type="ECO:0008006" key="3">
    <source>
        <dbReference type="Google" id="ProtNLM"/>
    </source>
</evidence>
<accession>G6XJF5</accession>
<dbReference type="Proteomes" id="UP000004949">
    <property type="component" value="Unassembled WGS sequence"/>
</dbReference>
<evidence type="ECO:0000313" key="1">
    <source>
        <dbReference type="EMBL" id="EHH68060.1"/>
    </source>
</evidence>
<dbReference type="EMBL" id="AGQV01000005">
    <property type="protein sequence ID" value="EHH68060.1"/>
    <property type="molecule type" value="Genomic_DNA"/>
</dbReference>